<dbReference type="NCBIfam" id="NF003424">
    <property type="entry name" value="PRK04885.1"/>
    <property type="match status" value="1"/>
</dbReference>
<keyword evidence="3 8" id="KW-0418">Kinase</keyword>
<evidence type="ECO:0000256" key="8">
    <source>
        <dbReference type="HAMAP-Rule" id="MF_00361"/>
    </source>
</evidence>
<feature type="active site" description="Proton acceptor" evidence="8">
    <location>
        <position position="45"/>
    </location>
</feature>
<dbReference type="GO" id="GO:0051287">
    <property type="term" value="F:NAD binding"/>
    <property type="evidence" value="ECO:0007669"/>
    <property type="project" value="UniProtKB-ARBA"/>
</dbReference>
<keyword evidence="1 8" id="KW-0808">Transferase</keyword>
<dbReference type="RefSeq" id="WP_069125551.1">
    <property type="nucleotide sequence ID" value="NZ_CBCPIX010000001.1"/>
</dbReference>
<dbReference type="Pfam" id="PF20143">
    <property type="entry name" value="NAD_kinase_C"/>
    <property type="match status" value="1"/>
</dbReference>
<comment type="function">
    <text evidence="8">Involved in the regulation of the intracellular balance of NAD and NADP, and is a key enzyme in the biosynthesis of NADP. Catalyzes specifically the phosphorylation on 2'-hydroxyl of the adenosine moiety of NAD to yield NADP.</text>
</comment>
<evidence type="ECO:0000256" key="4">
    <source>
        <dbReference type="ARBA" id="ARBA00022840"/>
    </source>
</evidence>
<dbReference type="HAMAP" id="MF_00361">
    <property type="entry name" value="NAD_kinase"/>
    <property type="match status" value="1"/>
</dbReference>
<accession>A0A1D2LYB7</accession>
<dbReference type="Proteomes" id="UP000270190">
    <property type="component" value="Unassembled WGS sequence"/>
</dbReference>
<gene>
    <name evidence="10" type="primary">ppnKA</name>
    <name evidence="8" type="synonym">nadK</name>
    <name evidence="10" type="ORF">BTBSAS_90024</name>
    <name evidence="9" type="ORF">CNY62_03060</name>
</gene>
<feature type="binding site" evidence="8">
    <location>
        <begin position="121"/>
        <end position="122"/>
    </location>
    <ligand>
        <name>NAD(+)</name>
        <dbReference type="ChEBI" id="CHEBI:57540"/>
    </ligand>
</feature>
<organism evidence="9 11">
    <name type="scientific">Brochothrix thermosphacta</name>
    <name type="common">Microbacterium thermosphactum</name>
    <dbReference type="NCBI Taxonomy" id="2756"/>
    <lineage>
        <taxon>Bacteria</taxon>
        <taxon>Bacillati</taxon>
        <taxon>Bacillota</taxon>
        <taxon>Bacilli</taxon>
        <taxon>Bacillales</taxon>
        <taxon>Listeriaceae</taxon>
        <taxon>Brochothrix</taxon>
    </lineage>
</organism>
<reference evidence="9 11" key="1">
    <citation type="submission" date="2017-09" db="EMBL/GenBank/DDBJ databases">
        <title>Complete Genome Sequences of Two Strains of the Meat Spoilage Bacterium Brochothrix thermosphacta Isolated from Ground Chicken.</title>
        <authorList>
            <person name="Paoli G.C."/>
            <person name="Wijey C."/>
            <person name="Chen C.-Y."/>
            <person name="Nguyen L."/>
            <person name="Yan X."/>
            <person name="Irwin P.L."/>
        </authorList>
    </citation>
    <scope>NUCLEOTIDE SEQUENCE [LARGE SCALE GENOMIC DNA]</scope>
    <source>
        <strain evidence="9 11">BI</strain>
    </source>
</reference>
<comment type="subcellular location">
    <subcellularLocation>
        <location evidence="8">Cytoplasm</location>
    </subcellularLocation>
</comment>
<dbReference type="GO" id="GO:0046872">
    <property type="term" value="F:metal ion binding"/>
    <property type="evidence" value="ECO:0007669"/>
    <property type="project" value="UniProtKB-UniRule"/>
</dbReference>
<comment type="caution">
    <text evidence="8">Lacks conserved residue(s) required for the propagation of feature annotation.</text>
</comment>
<dbReference type="PANTHER" id="PTHR20275">
    <property type="entry name" value="NAD KINASE"/>
    <property type="match status" value="1"/>
</dbReference>
<evidence type="ECO:0000256" key="3">
    <source>
        <dbReference type="ARBA" id="ARBA00022777"/>
    </source>
</evidence>
<evidence type="ECO:0000256" key="7">
    <source>
        <dbReference type="ARBA" id="ARBA00047925"/>
    </source>
</evidence>
<dbReference type="InterPro" id="IPR002504">
    <property type="entry name" value="NADK"/>
</dbReference>
<evidence type="ECO:0000256" key="6">
    <source>
        <dbReference type="ARBA" id="ARBA00023027"/>
    </source>
</evidence>
<dbReference type="InterPro" id="IPR016064">
    <property type="entry name" value="NAD/diacylglycerol_kinase_sf"/>
</dbReference>
<keyword evidence="8" id="KW-0963">Cytoplasm</keyword>
<dbReference type="Pfam" id="PF01513">
    <property type="entry name" value="NAD_kinase"/>
    <property type="match status" value="1"/>
</dbReference>
<dbReference type="EMBL" id="CP023483">
    <property type="protein sequence ID" value="ATF25459.1"/>
    <property type="molecule type" value="Genomic_DNA"/>
</dbReference>
<dbReference type="GO" id="GO:0006741">
    <property type="term" value="P:NADP+ biosynthetic process"/>
    <property type="evidence" value="ECO:0007669"/>
    <property type="project" value="UniProtKB-UniRule"/>
</dbReference>
<evidence type="ECO:0000313" key="11">
    <source>
        <dbReference type="Proteomes" id="UP000243591"/>
    </source>
</evidence>
<sequence>MKYAIRTRHDLMSQEIRNHLKERFDTLGLSEDNTEPDIVVTIGGDGTLLDAFHHYVDRLDTTAFVGIHTGHLGFYADWLPHEINALAEGIAHGKYSIETYPLIEVRMSKLNAEPQKYLVLNEATFRLASGTLAVDVYLQNELFECFRGDGLCVSTPTGSTAYNRSLGGAIIHPTIEVMQLTEMASINNRVFRTIGSPLILPKDQTIKLIPTGAKKCILTIDHHTELHEDVTRLDYELSGKKVQFARLKASTFWNRVHNSFIN</sequence>
<feature type="binding site" evidence="8">
    <location>
        <position position="149"/>
    </location>
    <ligand>
        <name>NAD(+)</name>
        <dbReference type="ChEBI" id="CHEBI:57540"/>
    </ligand>
</feature>
<evidence type="ECO:0000313" key="12">
    <source>
        <dbReference type="Proteomes" id="UP000270190"/>
    </source>
</evidence>
<keyword evidence="11" id="KW-1185">Reference proteome</keyword>
<comment type="similarity">
    <text evidence="8">Belongs to the NAD kinase family.</text>
</comment>
<dbReference type="GO" id="GO:0005737">
    <property type="term" value="C:cytoplasm"/>
    <property type="evidence" value="ECO:0007669"/>
    <property type="project" value="UniProtKB-SubCell"/>
</dbReference>
<keyword evidence="4 8" id="KW-0067">ATP-binding</keyword>
<reference evidence="12" key="2">
    <citation type="submission" date="2018-04" db="EMBL/GenBank/DDBJ databases">
        <authorList>
            <person name="Illikoud N."/>
        </authorList>
    </citation>
    <scope>NUCLEOTIDE SEQUENCE [LARGE SCALE GENOMIC DNA]</scope>
</reference>
<dbReference type="AlphaFoldDB" id="A0A1D2LYB7"/>
<keyword evidence="6 8" id="KW-0520">NAD</keyword>
<comment type="catalytic activity">
    <reaction evidence="7 8">
        <text>NAD(+) + ATP = ADP + NADP(+) + H(+)</text>
        <dbReference type="Rhea" id="RHEA:18629"/>
        <dbReference type="ChEBI" id="CHEBI:15378"/>
        <dbReference type="ChEBI" id="CHEBI:30616"/>
        <dbReference type="ChEBI" id="CHEBI:57540"/>
        <dbReference type="ChEBI" id="CHEBI:58349"/>
        <dbReference type="ChEBI" id="CHEBI:456216"/>
        <dbReference type="EC" id="2.7.1.23"/>
    </reaction>
</comment>
<dbReference type="KEGG" id="bths:CNY62_03060"/>
<dbReference type="GO" id="GO:0003951">
    <property type="term" value="F:NAD+ kinase activity"/>
    <property type="evidence" value="ECO:0007669"/>
    <property type="project" value="UniProtKB-UniRule"/>
</dbReference>
<evidence type="ECO:0000313" key="10">
    <source>
        <dbReference type="EMBL" id="SPP30810.1"/>
    </source>
</evidence>
<evidence type="ECO:0000256" key="5">
    <source>
        <dbReference type="ARBA" id="ARBA00022857"/>
    </source>
</evidence>
<dbReference type="STRING" id="2756.BFR44_00820"/>
<dbReference type="EMBL" id="OUNC01000083">
    <property type="protein sequence ID" value="SPP30810.1"/>
    <property type="molecule type" value="Genomic_DNA"/>
</dbReference>
<dbReference type="GO" id="GO:0019674">
    <property type="term" value="P:NAD+ metabolic process"/>
    <property type="evidence" value="ECO:0007669"/>
    <property type="project" value="InterPro"/>
</dbReference>
<dbReference type="InterPro" id="IPR017437">
    <property type="entry name" value="ATP-NAD_kinase_PpnK-typ_C"/>
</dbReference>
<dbReference type="Proteomes" id="UP000243591">
    <property type="component" value="Chromosome"/>
</dbReference>
<evidence type="ECO:0000256" key="1">
    <source>
        <dbReference type="ARBA" id="ARBA00022679"/>
    </source>
</evidence>
<protein>
    <recommendedName>
        <fullName evidence="8">NAD kinase</fullName>
        <ecNumber evidence="8">2.7.1.23</ecNumber>
    </recommendedName>
    <alternativeName>
        <fullName evidence="8">ATP-dependent NAD kinase</fullName>
    </alternativeName>
</protein>
<dbReference type="Gene3D" id="2.60.200.30">
    <property type="entry name" value="Probable inorganic polyphosphate/atp-NAD kinase, domain 2"/>
    <property type="match status" value="1"/>
</dbReference>
<comment type="cofactor">
    <cofactor evidence="8">
        <name>a divalent metal cation</name>
        <dbReference type="ChEBI" id="CHEBI:60240"/>
    </cofactor>
</comment>
<evidence type="ECO:0000256" key="2">
    <source>
        <dbReference type="ARBA" id="ARBA00022741"/>
    </source>
</evidence>
<feature type="binding site" evidence="8">
    <location>
        <begin position="45"/>
        <end position="46"/>
    </location>
    <ligand>
        <name>NAD(+)</name>
        <dbReference type="ChEBI" id="CHEBI:57540"/>
    </ligand>
</feature>
<feature type="binding site" evidence="8">
    <location>
        <position position="184"/>
    </location>
    <ligand>
        <name>NAD(+)</name>
        <dbReference type="ChEBI" id="CHEBI:57540"/>
    </ligand>
</feature>
<dbReference type="OrthoDB" id="9774737at2"/>
<proteinExistence type="inferred from homology"/>
<feature type="binding site" evidence="8">
    <location>
        <position position="147"/>
    </location>
    <ligand>
        <name>NAD(+)</name>
        <dbReference type="ChEBI" id="CHEBI:57540"/>
    </ligand>
</feature>
<dbReference type="Gene3D" id="3.40.50.10330">
    <property type="entry name" value="Probable inorganic polyphosphate/atp-NAD kinase, domain 1"/>
    <property type="match status" value="1"/>
</dbReference>
<dbReference type="InterPro" id="IPR017438">
    <property type="entry name" value="ATP-NAD_kinase_N"/>
</dbReference>
<name>A0A1D2LYB7_BROTH</name>
<keyword evidence="5 8" id="KW-0521">NADP</keyword>
<dbReference type="PANTHER" id="PTHR20275:SF0">
    <property type="entry name" value="NAD KINASE"/>
    <property type="match status" value="1"/>
</dbReference>
<dbReference type="GO" id="GO:0005524">
    <property type="term" value="F:ATP binding"/>
    <property type="evidence" value="ECO:0007669"/>
    <property type="project" value="UniProtKB-KW"/>
</dbReference>
<keyword evidence="2 8" id="KW-0547">Nucleotide-binding</keyword>
<feature type="binding site" evidence="8">
    <location>
        <begin position="160"/>
        <end position="165"/>
    </location>
    <ligand>
        <name>NAD(+)</name>
        <dbReference type="ChEBI" id="CHEBI:57540"/>
    </ligand>
</feature>
<dbReference type="EC" id="2.7.1.23" evidence="8"/>
<reference evidence="10" key="3">
    <citation type="submission" date="2018-04" db="EMBL/GenBank/DDBJ databases">
        <authorList>
            <person name="Go L.Y."/>
            <person name="Mitchell J.A."/>
        </authorList>
    </citation>
    <scope>NUCLEOTIDE SEQUENCE</scope>
    <source>
        <strain evidence="10">BSAS1 3</strain>
    </source>
</reference>
<dbReference type="SUPFAM" id="SSF111331">
    <property type="entry name" value="NAD kinase/diacylglycerol kinase-like"/>
    <property type="match status" value="1"/>
</dbReference>
<evidence type="ECO:0000313" key="9">
    <source>
        <dbReference type="EMBL" id="ATF25459.1"/>
    </source>
</evidence>